<evidence type="ECO:0000313" key="4">
    <source>
        <dbReference type="Proteomes" id="UP000292262"/>
    </source>
</evidence>
<dbReference type="Gene3D" id="1.25.40.20">
    <property type="entry name" value="Ankyrin repeat-containing domain"/>
    <property type="match status" value="1"/>
</dbReference>
<dbReference type="InterPro" id="IPR002110">
    <property type="entry name" value="Ankyrin_rpt"/>
</dbReference>
<dbReference type="PROSITE" id="PS50297">
    <property type="entry name" value="ANK_REP_REGION"/>
    <property type="match status" value="1"/>
</dbReference>
<evidence type="ECO:0000256" key="1">
    <source>
        <dbReference type="PROSITE-ProRule" id="PRU00023"/>
    </source>
</evidence>
<dbReference type="RefSeq" id="WP_130285393.1">
    <property type="nucleotide sequence ID" value="NZ_SGXE01000001.1"/>
</dbReference>
<dbReference type="SUPFAM" id="SSF48403">
    <property type="entry name" value="Ankyrin repeat"/>
    <property type="match status" value="1"/>
</dbReference>
<dbReference type="Proteomes" id="UP000292262">
    <property type="component" value="Unassembled WGS sequence"/>
</dbReference>
<keyword evidence="2" id="KW-0732">Signal</keyword>
<dbReference type="OrthoDB" id="1259920at2"/>
<evidence type="ECO:0000256" key="2">
    <source>
        <dbReference type="SAM" id="SignalP"/>
    </source>
</evidence>
<keyword evidence="1" id="KW-0040">ANK repeat</keyword>
<comment type="caution">
    <text evidence="3">The sequence shown here is derived from an EMBL/GenBank/DDBJ whole genome shotgun (WGS) entry which is preliminary data.</text>
</comment>
<keyword evidence="4" id="KW-1185">Reference proteome</keyword>
<feature type="chain" id="PRO_5021001688" evidence="2">
    <location>
        <begin position="19"/>
        <end position="145"/>
    </location>
</feature>
<dbReference type="InterPro" id="IPR036770">
    <property type="entry name" value="Ankyrin_rpt-contain_sf"/>
</dbReference>
<dbReference type="PROSITE" id="PS50088">
    <property type="entry name" value="ANK_REPEAT"/>
    <property type="match status" value="1"/>
</dbReference>
<reference evidence="3 4" key="1">
    <citation type="submission" date="2019-02" db="EMBL/GenBank/DDBJ databases">
        <title>Genomic Encyclopedia of Type Strains, Phase IV (KMG-IV): sequencing the most valuable type-strain genomes for metagenomic binning, comparative biology and taxonomic classification.</title>
        <authorList>
            <person name="Goeker M."/>
        </authorList>
    </citation>
    <scope>NUCLEOTIDE SEQUENCE [LARGE SCALE GENOMIC DNA]</scope>
    <source>
        <strain evidence="3 4">DSM 17196</strain>
    </source>
</reference>
<dbReference type="EMBL" id="SGXE01000001">
    <property type="protein sequence ID" value="RZS99567.1"/>
    <property type="molecule type" value="Genomic_DNA"/>
</dbReference>
<dbReference type="Pfam" id="PF12796">
    <property type="entry name" value="Ank_2"/>
    <property type="match status" value="1"/>
</dbReference>
<gene>
    <name evidence="3" type="ORF">EV197_0789</name>
</gene>
<sequence length="145" mass="16262">MKTLFLSILTFITINVTAQSVTAELKEALTTDKPELLFKTVDPSALDNCYQVNNKPYHLLSLAIKTKAQKCFSALIKKGANLESDCSAKTPLLYAVKYGELNMLKELVENGANYKAKKRGRSAIDYAIHYEQKEILAYLSTHLEK</sequence>
<organism evidence="3 4">
    <name type="scientific">Aquimarina brevivitae</name>
    <dbReference type="NCBI Taxonomy" id="323412"/>
    <lineage>
        <taxon>Bacteria</taxon>
        <taxon>Pseudomonadati</taxon>
        <taxon>Bacteroidota</taxon>
        <taxon>Flavobacteriia</taxon>
        <taxon>Flavobacteriales</taxon>
        <taxon>Flavobacteriaceae</taxon>
        <taxon>Aquimarina</taxon>
    </lineage>
</organism>
<name>A0A4Q7PHD8_9FLAO</name>
<accession>A0A4Q7PHD8</accession>
<dbReference type="SMART" id="SM00248">
    <property type="entry name" value="ANK"/>
    <property type="match status" value="2"/>
</dbReference>
<feature type="signal peptide" evidence="2">
    <location>
        <begin position="1"/>
        <end position="18"/>
    </location>
</feature>
<protein>
    <submittedName>
        <fullName evidence="3">Ankyrin repeat protein</fullName>
    </submittedName>
</protein>
<evidence type="ECO:0000313" key="3">
    <source>
        <dbReference type="EMBL" id="RZS99567.1"/>
    </source>
</evidence>
<feature type="repeat" description="ANK" evidence="1">
    <location>
        <begin position="87"/>
        <end position="119"/>
    </location>
</feature>
<dbReference type="AlphaFoldDB" id="A0A4Q7PHD8"/>
<proteinExistence type="predicted"/>